<dbReference type="EMBL" id="JAGSOV010000023">
    <property type="protein sequence ID" value="MCO1655566.1"/>
    <property type="molecule type" value="Genomic_DNA"/>
</dbReference>
<dbReference type="PANTHER" id="PTHR36837:SF5">
    <property type="entry name" value="POLY-3-HYDROXYBUTYRATE SYNTHASE"/>
    <property type="match status" value="1"/>
</dbReference>
<feature type="domain" description="AB hydrolase-1" evidence="4">
    <location>
        <begin position="265"/>
        <end position="505"/>
    </location>
</feature>
<dbReference type="Pfam" id="PF00561">
    <property type="entry name" value="Abhydrolase_1"/>
    <property type="match status" value="1"/>
</dbReference>
<reference evidence="6" key="1">
    <citation type="submission" date="2021-04" db="EMBL/GenBank/DDBJ databases">
        <title>Pseudonocardia sp. nov., isolated from sandy soil of mangrove forest.</title>
        <authorList>
            <person name="Zan Z."/>
            <person name="Huang R."/>
            <person name="Liu W."/>
        </authorList>
    </citation>
    <scope>NUCLEOTIDE SEQUENCE</scope>
    <source>
        <strain evidence="6">S2-4</strain>
    </source>
</reference>
<keyword evidence="6" id="KW-0378">Hydrolase</keyword>
<dbReference type="Pfam" id="PF07167">
    <property type="entry name" value="PhaC_N"/>
    <property type="match status" value="1"/>
</dbReference>
<keyword evidence="2" id="KW-0012">Acyltransferase</keyword>
<dbReference type="InterPro" id="IPR029058">
    <property type="entry name" value="AB_hydrolase_fold"/>
</dbReference>
<evidence type="ECO:0000256" key="3">
    <source>
        <dbReference type="SAM" id="MobiDB-lite"/>
    </source>
</evidence>
<dbReference type="InterPro" id="IPR010941">
    <property type="entry name" value="PhaC_N"/>
</dbReference>
<dbReference type="Gene3D" id="3.40.50.1820">
    <property type="entry name" value="alpha/beta hydrolase"/>
    <property type="match status" value="1"/>
</dbReference>
<feature type="region of interest" description="Disordered" evidence="3">
    <location>
        <begin position="555"/>
        <end position="585"/>
    </location>
</feature>
<dbReference type="RefSeq" id="WP_252437443.1">
    <property type="nucleotide sequence ID" value="NZ_JAGSOV010000023.1"/>
</dbReference>
<dbReference type="InterPro" id="IPR000073">
    <property type="entry name" value="AB_hydrolase_1"/>
</dbReference>
<feature type="domain" description="Poly-beta-hydroxybutyrate polymerase N-terminal" evidence="5">
    <location>
        <begin position="94"/>
        <end position="263"/>
    </location>
</feature>
<gene>
    <name evidence="6" type="ORF">KDL28_10925</name>
</gene>
<accession>A0ABT0ZXW8</accession>
<evidence type="ECO:0000256" key="1">
    <source>
        <dbReference type="ARBA" id="ARBA00022679"/>
    </source>
</evidence>
<keyword evidence="1" id="KW-0808">Transferase</keyword>
<protein>
    <submittedName>
        <fullName evidence="6">Alpha/beta fold hydrolase</fullName>
    </submittedName>
</protein>
<evidence type="ECO:0000313" key="6">
    <source>
        <dbReference type="EMBL" id="MCO1655566.1"/>
    </source>
</evidence>
<dbReference type="GO" id="GO:0016787">
    <property type="term" value="F:hydrolase activity"/>
    <property type="evidence" value="ECO:0007669"/>
    <property type="project" value="UniProtKB-KW"/>
</dbReference>
<evidence type="ECO:0000259" key="5">
    <source>
        <dbReference type="Pfam" id="PF07167"/>
    </source>
</evidence>
<evidence type="ECO:0000313" key="7">
    <source>
        <dbReference type="Proteomes" id="UP001165283"/>
    </source>
</evidence>
<dbReference type="Proteomes" id="UP001165283">
    <property type="component" value="Unassembled WGS sequence"/>
</dbReference>
<comment type="caution">
    <text evidence="6">The sequence shown here is derived from an EMBL/GenBank/DDBJ whole genome shotgun (WGS) entry which is preliminary data.</text>
</comment>
<dbReference type="SUPFAM" id="SSF53474">
    <property type="entry name" value="alpha/beta-Hydrolases"/>
    <property type="match status" value="1"/>
</dbReference>
<sequence length="585" mass="62620">MADMRLPFDTQDTSDTVAERAAGVLGPESDLFEDLDAAGFGEALRLALRANLTHPAAALSASVQLAADLTRIPIVSAARWVGREVEPPVALDPKDRRFADPAWTANPLYYAARLTYAAASRFARDVVGSAQLEPDVARKAAMATDLLIDAAAPTNLLPLNPAALKRAFDTGGASLVKGARNFVDDLVNNGGRPRQVDASGFEVGGNLAVTPAKVVYRNELMELLQYEPQTEQVHAVPVLCSPPWINKYYIMDLAPGRSFIEWAVRQGRTVFAISYLNPSKEMAGTTMDDYLVHGPRTALDVITDITGAETVDIVGLCLGGALTAITAAYLTQAGDDRVGAVTLINTMLDYAEPGALGTFTDTRTVERLERKMAKEGTLAGASMAGTFDVLRANDLIFNYVVSNWLMGQDPPAFDILAWNADSTRMPAAMHAFYLRNFYIDNKLAAGTLEIGGATIDLSAIKVPVYVVSAINDHIVPWESAYRSVGLVSGPTRFVLGNGGHIAGIVSPPGPKAWHMVVAGSGEGDGAVGPATAKAWREVAERRSGSWWEDWTSWSQAHAGPKRKPPRTGSAEYPVLGDGPGRYVHS</sequence>
<name>A0ABT0ZXW8_9PSEU</name>
<evidence type="ECO:0000259" key="4">
    <source>
        <dbReference type="Pfam" id="PF00561"/>
    </source>
</evidence>
<proteinExistence type="predicted"/>
<dbReference type="PANTHER" id="PTHR36837">
    <property type="entry name" value="POLY(3-HYDROXYALKANOATE) POLYMERASE SUBUNIT PHAC"/>
    <property type="match status" value="1"/>
</dbReference>
<dbReference type="InterPro" id="IPR051321">
    <property type="entry name" value="PHA/PHB_synthase"/>
</dbReference>
<evidence type="ECO:0000256" key="2">
    <source>
        <dbReference type="ARBA" id="ARBA00023315"/>
    </source>
</evidence>
<organism evidence="6 7">
    <name type="scientific">Pseudonocardia humida</name>
    <dbReference type="NCBI Taxonomy" id="2800819"/>
    <lineage>
        <taxon>Bacteria</taxon>
        <taxon>Bacillati</taxon>
        <taxon>Actinomycetota</taxon>
        <taxon>Actinomycetes</taxon>
        <taxon>Pseudonocardiales</taxon>
        <taxon>Pseudonocardiaceae</taxon>
        <taxon>Pseudonocardia</taxon>
    </lineage>
</organism>
<keyword evidence="7" id="KW-1185">Reference proteome</keyword>